<accession>A0A9D5K8E9</accession>
<keyword evidence="1" id="KW-0472">Membrane</keyword>
<name>A0A9D5K8E9_UNCW3</name>
<evidence type="ECO:0008006" key="4">
    <source>
        <dbReference type="Google" id="ProtNLM"/>
    </source>
</evidence>
<keyword evidence="1" id="KW-1133">Transmembrane helix</keyword>
<evidence type="ECO:0000313" key="2">
    <source>
        <dbReference type="EMBL" id="MBD3364202.1"/>
    </source>
</evidence>
<dbReference type="Proteomes" id="UP000630660">
    <property type="component" value="Unassembled WGS sequence"/>
</dbReference>
<sequence>MPEEPERPSVKNRKRRFLSILWFVVLVVGIGLILFLVDLLFSLTK</sequence>
<protein>
    <recommendedName>
        <fullName evidence="4">DUF4044 domain-containing protein</fullName>
    </recommendedName>
</protein>
<feature type="transmembrane region" description="Helical" evidence="1">
    <location>
        <begin position="20"/>
        <end position="41"/>
    </location>
</feature>
<evidence type="ECO:0000256" key="1">
    <source>
        <dbReference type="SAM" id="Phobius"/>
    </source>
</evidence>
<dbReference type="EMBL" id="WJKJ01000102">
    <property type="protein sequence ID" value="MBD3364202.1"/>
    <property type="molecule type" value="Genomic_DNA"/>
</dbReference>
<keyword evidence="1" id="KW-0812">Transmembrane</keyword>
<dbReference type="AlphaFoldDB" id="A0A9D5K8E9"/>
<comment type="caution">
    <text evidence="2">The sequence shown here is derived from an EMBL/GenBank/DDBJ whole genome shotgun (WGS) entry which is preliminary data.</text>
</comment>
<proteinExistence type="predicted"/>
<evidence type="ECO:0000313" key="3">
    <source>
        <dbReference type="Proteomes" id="UP000630660"/>
    </source>
</evidence>
<reference evidence="2" key="1">
    <citation type="submission" date="2019-11" db="EMBL/GenBank/DDBJ databases">
        <title>Microbial mats filling the niche in hypersaline microbial mats.</title>
        <authorList>
            <person name="Wong H.L."/>
            <person name="Macleod F.I."/>
            <person name="White R.A. III"/>
            <person name="Burns B.P."/>
        </authorList>
    </citation>
    <scope>NUCLEOTIDE SEQUENCE</scope>
    <source>
        <strain evidence="2">Bin_327</strain>
    </source>
</reference>
<gene>
    <name evidence="2" type="ORF">GF359_03200</name>
</gene>
<organism evidence="2 3">
    <name type="scientific">candidate division WOR-3 bacterium</name>
    <dbReference type="NCBI Taxonomy" id="2052148"/>
    <lineage>
        <taxon>Bacteria</taxon>
        <taxon>Bacteria division WOR-3</taxon>
    </lineage>
</organism>